<comment type="caution">
    <text evidence="2">The sequence shown here is derived from an EMBL/GenBank/DDBJ whole genome shotgun (WGS) entry which is preliminary data.</text>
</comment>
<dbReference type="Proteomes" id="UP001598251">
    <property type="component" value="Unassembled WGS sequence"/>
</dbReference>
<sequence>MHRSVPLRRTLAALLLSCNRLGAAAENAKGDPLLSKAVAPLTAGAGRHPPDIGMITPGSAG</sequence>
<dbReference type="RefSeq" id="WP_280935487.1">
    <property type="nucleotide sequence ID" value="NZ_JBHXLY010000011.1"/>
</dbReference>
<protein>
    <submittedName>
        <fullName evidence="2">Uncharacterized protein</fullName>
    </submittedName>
</protein>
<evidence type="ECO:0000313" key="3">
    <source>
        <dbReference type="Proteomes" id="UP001598251"/>
    </source>
</evidence>
<dbReference type="EMBL" id="JBHXOF010000013">
    <property type="protein sequence ID" value="MFD4215322.1"/>
    <property type="molecule type" value="Genomic_DNA"/>
</dbReference>
<organism evidence="2 3">
    <name type="scientific">Streptomyces sindenensis</name>
    <dbReference type="NCBI Taxonomy" id="67363"/>
    <lineage>
        <taxon>Bacteria</taxon>
        <taxon>Bacillati</taxon>
        <taxon>Actinomycetota</taxon>
        <taxon>Actinomycetes</taxon>
        <taxon>Kitasatosporales</taxon>
        <taxon>Streptomycetaceae</taxon>
        <taxon>Streptomyces</taxon>
    </lineage>
</organism>
<evidence type="ECO:0000256" key="1">
    <source>
        <dbReference type="SAM" id="SignalP"/>
    </source>
</evidence>
<evidence type="ECO:0000313" key="2">
    <source>
        <dbReference type="EMBL" id="MFD4215322.1"/>
    </source>
</evidence>
<accession>A0ABW6EPG9</accession>
<name>A0ABW6EPG9_9ACTN</name>
<keyword evidence="1" id="KW-0732">Signal</keyword>
<keyword evidence="3" id="KW-1185">Reference proteome</keyword>
<feature type="signal peptide" evidence="1">
    <location>
        <begin position="1"/>
        <end position="24"/>
    </location>
</feature>
<proteinExistence type="predicted"/>
<gene>
    <name evidence="2" type="ORF">ACFWSS_20815</name>
</gene>
<reference evidence="2 3" key="1">
    <citation type="submission" date="2024-09" db="EMBL/GenBank/DDBJ databases">
        <title>The Natural Products Discovery Center: Release of the First 8490 Sequenced Strains for Exploring Actinobacteria Biosynthetic Diversity.</title>
        <authorList>
            <person name="Kalkreuter E."/>
            <person name="Kautsar S.A."/>
            <person name="Yang D."/>
            <person name="Bader C.D."/>
            <person name="Teijaro C.N."/>
            <person name="Fluegel L."/>
            <person name="Davis C.M."/>
            <person name="Simpson J.R."/>
            <person name="Lauterbach L."/>
            <person name="Steele A.D."/>
            <person name="Gui C."/>
            <person name="Meng S."/>
            <person name="Li G."/>
            <person name="Viehrig K."/>
            <person name="Ye F."/>
            <person name="Su P."/>
            <person name="Kiefer A.F."/>
            <person name="Nichols A."/>
            <person name="Cepeda A.J."/>
            <person name="Yan W."/>
            <person name="Fan B."/>
            <person name="Jiang Y."/>
            <person name="Adhikari A."/>
            <person name="Zheng C.-J."/>
            <person name="Schuster L."/>
            <person name="Cowan T.M."/>
            <person name="Smanski M.J."/>
            <person name="Chevrette M.G."/>
            <person name="De Carvalho L.P.S."/>
            <person name="Shen B."/>
        </authorList>
    </citation>
    <scope>NUCLEOTIDE SEQUENCE [LARGE SCALE GENOMIC DNA]</scope>
    <source>
        <strain evidence="2 3">NPDC058546</strain>
    </source>
</reference>
<feature type="chain" id="PRO_5045733846" evidence="1">
    <location>
        <begin position="25"/>
        <end position="61"/>
    </location>
</feature>